<evidence type="ECO:0000259" key="3">
    <source>
        <dbReference type="PROSITE" id="PS51304"/>
    </source>
</evidence>
<protein>
    <recommendedName>
        <fullName evidence="2">Galectin</fullName>
    </recommendedName>
</protein>
<feature type="domain" description="Galectin" evidence="3">
    <location>
        <begin position="9"/>
        <end position="145"/>
    </location>
</feature>
<evidence type="ECO:0000256" key="1">
    <source>
        <dbReference type="ARBA" id="ARBA00022734"/>
    </source>
</evidence>
<dbReference type="Pfam" id="PF00337">
    <property type="entry name" value="Gal-bind_lectin"/>
    <property type="match status" value="1"/>
</dbReference>
<dbReference type="InterPro" id="IPR001079">
    <property type="entry name" value="Galectin_CRD"/>
</dbReference>
<gene>
    <name evidence="4" type="ORF">ACJMK2_037661</name>
</gene>
<dbReference type="InterPro" id="IPR044156">
    <property type="entry name" value="Galectin-like"/>
</dbReference>
<dbReference type="SMART" id="SM00276">
    <property type="entry name" value="GLECT"/>
    <property type="match status" value="1"/>
</dbReference>
<reference evidence="4 5" key="1">
    <citation type="submission" date="2024-11" db="EMBL/GenBank/DDBJ databases">
        <title>Chromosome-level genome assembly of the freshwater bivalve Anodonta woodiana.</title>
        <authorList>
            <person name="Chen X."/>
        </authorList>
    </citation>
    <scope>NUCLEOTIDE SEQUENCE [LARGE SCALE GENOMIC DNA]</scope>
    <source>
        <strain evidence="4">MN2024</strain>
        <tissue evidence="4">Gills</tissue>
    </source>
</reference>
<dbReference type="Proteomes" id="UP001634394">
    <property type="component" value="Unassembled WGS sequence"/>
</dbReference>
<dbReference type="PANTHER" id="PTHR11346">
    <property type="entry name" value="GALECTIN"/>
    <property type="match status" value="1"/>
</dbReference>
<dbReference type="SMART" id="SM00908">
    <property type="entry name" value="Gal-bind_lectin"/>
    <property type="match status" value="1"/>
</dbReference>
<organism evidence="4 5">
    <name type="scientific">Sinanodonta woodiana</name>
    <name type="common">Chinese pond mussel</name>
    <name type="synonym">Anodonta woodiana</name>
    <dbReference type="NCBI Taxonomy" id="1069815"/>
    <lineage>
        <taxon>Eukaryota</taxon>
        <taxon>Metazoa</taxon>
        <taxon>Spiralia</taxon>
        <taxon>Lophotrochozoa</taxon>
        <taxon>Mollusca</taxon>
        <taxon>Bivalvia</taxon>
        <taxon>Autobranchia</taxon>
        <taxon>Heteroconchia</taxon>
        <taxon>Palaeoheterodonta</taxon>
        <taxon>Unionida</taxon>
        <taxon>Unionoidea</taxon>
        <taxon>Unionidae</taxon>
        <taxon>Unioninae</taxon>
        <taxon>Sinanodonta</taxon>
    </lineage>
</organism>
<keyword evidence="5" id="KW-1185">Reference proteome</keyword>
<dbReference type="AlphaFoldDB" id="A0ABD3WL43"/>
<accession>A0ABD3WL43</accession>
<dbReference type="CDD" id="cd00070">
    <property type="entry name" value="GLECT"/>
    <property type="match status" value="1"/>
</dbReference>
<dbReference type="GO" id="GO:0030246">
    <property type="term" value="F:carbohydrate binding"/>
    <property type="evidence" value="ECO:0007669"/>
    <property type="project" value="UniProtKB-UniRule"/>
</dbReference>
<dbReference type="EMBL" id="JBJQND010000006">
    <property type="protein sequence ID" value="KAL3874684.1"/>
    <property type="molecule type" value="Genomic_DNA"/>
</dbReference>
<evidence type="ECO:0000313" key="4">
    <source>
        <dbReference type="EMBL" id="KAL3874684.1"/>
    </source>
</evidence>
<dbReference type="InterPro" id="IPR013320">
    <property type="entry name" value="ConA-like_dom_sf"/>
</dbReference>
<dbReference type="SUPFAM" id="SSF49899">
    <property type="entry name" value="Concanavalin A-like lectins/glucanases"/>
    <property type="match status" value="1"/>
</dbReference>
<keyword evidence="1 2" id="KW-0430">Lectin</keyword>
<dbReference type="PANTHER" id="PTHR11346:SF147">
    <property type="entry name" value="GALECTIN"/>
    <property type="match status" value="1"/>
</dbReference>
<dbReference type="Gene3D" id="2.60.120.200">
    <property type="match status" value="1"/>
</dbReference>
<proteinExistence type="predicted"/>
<sequence>MSTHNKPAVPFEKSQSLKGIDNIVVKGIVPNGSQRFNVNLQRGGGANAEDVPLHVDVRFNYGSDKNIMVFNDRKGGKWRSEERNAKTFPFAYGQRFKLKIRIQKDQYKIQIGDHDVKDFNHRQPVHDVDTLRIDGNVQLDEVKIETILN</sequence>
<comment type="caution">
    <text evidence="4">The sequence shown here is derived from an EMBL/GenBank/DDBJ whole genome shotgun (WGS) entry which is preliminary data.</text>
</comment>
<name>A0ABD3WL43_SINWO</name>
<evidence type="ECO:0000313" key="5">
    <source>
        <dbReference type="Proteomes" id="UP001634394"/>
    </source>
</evidence>
<evidence type="ECO:0000256" key="2">
    <source>
        <dbReference type="RuleBase" id="RU102079"/>
    </source>
</evidence>
<dbReference type="PROSITE" id="PS51304">
    <property type="entry name" value="GALECTIN"/>
    <property type="match status" value="1"/>
</dbReference>